<keyword evidence="2" id="KW-1185">Reference proteome</keyword>
<reference evidence="1" key="1">
    <citation type="submission" date="2022-08" db="EMBL/GenBank/DDBJ databases">
        <title>Streptomyces changanensis sp. nov., an actinomycete isolated from soil.</title>
        <authorList>
            <person name="Wu H."/>
            <person name="Han L."/>
        </authorList>
    </citation>
    <scope>NUCLEOTIDE SEQUENCE</scope>
    <source>
        <strain evidence="1">HL-66</strain>
        <plasmid evidence="1">unnamed</plasmid>
    </source>
</reference>
<keyword evidence="1" id="KW-0614">Plasmid</keyword>
<dbReference type="EMBL" id="CP102333">
    <property type="protein sequence ID" value="UUS35076.1"/>
    <property type="molecule type" value="Genomic_DNA"/>
</dbReference>
<proteinExistence type="predicted"/>
<organism evidence="1 2">
    <name type="scientific">Streptomyces changanensis</name>
    <dbReference type="NCBI Taxonomy" id="2964669"/>
    <lineage>
        <taxon>Bacteria</taxon>
        <taxon>Bacillati</taxon>
        <taxon>Actinomycetota</taxon>
        <taxon>Actinomycetes</taxon>
        <taxon>Kitasatosporales</taxon>
        <taxon>Streptomycetaceae</taxon>
        <taxon>Streptomyces</taxon>
    </lineage>
</organism>
<geneLocation type="plasmid" evidence="1 2">
    <name>unnamed</name>
</geneLocation>
<accession>A0ABY5NGG2</accession>
<dbReference type="RefSeq" id="WP_157901943.1">
    <property type="nucleotide sequence ID" value="NZ_CP102333.1"/>
</dbReference>
<evidence type="ECO:0000313" key="1">
    <source>
        <dbReference type="EMBL" id="UUS35076.1"/>
    </source>
</evidence>
<sequence length="130" mass="14018">MENEFGPVCDRSRFGHKSPKRVGHVLDAAHARAAGKLTGREQKVQCQNCDMHVTEQHPDWPGVWTGATGYHDPVCAVVGSGGNDDESYDLIDCVYPHIPVGSDSPAAAAITVAKNTGYFFQPRIPGWAAN</sequence>
<name>A0ABY5NGG2_9ACTN</name>
<gene>
    <name evidence="1" type="ORF">NRO40_30125</name>
</gene>
<protein>
    <submittedName>
        <fullName evidence="1">Uncharacterized protein</fullName>
    </submittedName>
</protein>
<evidence type="ECO:0000313" key="2">
    <source>
        <dbReference type="Proteomes" id="UP001060150"/>
    </source>
</evidence>
<dbReference type="Proteomes" id="UP001060150">
    <property type="component" value="Plasmid unnamed"/>
</dbReference>